<sequence length="417" mass="45146">MAAQRQKKKPHFTAHELSALVTEVFDRRSVLFSRFKTSVTNADKKTAWAEVTGRVNAVGQGYTRTVEEVRIKWRDFSSATKRKAAARRREREQTGGGSTSLAPLTPEEERVLAVLGPEAVGGIPGGIDVYTFPSAVPPLGSAPSTVETRTPGPAHSTSGTRTPGPAPPTPGTRTPGPAPPTPGTRTPGPAPPTLSTRTPGPSPSTSSTRTPAHQPFPSATGTPGPAPTHICSRGLSPLRAPSPPASAQSSQSGGSSSRGRVRQRRRRRRTGHCQCSAELLRSEREKISVQRALRGDLHRLTDIAGAMMEQAERHHQESMAAIREQGQQHHREVMSMLDIVLHQASRPSVSLTIPDAGGMGMLFQYIMITISDYAYMYIMIVFVIYRQHYGAAPTPPTPQHLNKTCVHWHGVESLCLW</sequence>
<dbReference type="Pfam" id="PF13873">
    <property type="entry name" value="Myb_DNA-bind_5"/>
    <property type="match status" value="1"/>
</dbReference>
<reference evidence="4 5" key="1">
    <citation type="submission" date="2024-09" db="EMBL/GenBank/DDBJ databases">
        <title>A chromosome-level genome assembly of Gray's grenadier anchovy, Coilia grayii.</title>
        <authorList>
            <person name="Fu Z."/>
        </authorList>
    </citation>
    <scope>NUCLEOTIDE SEQUENCE [LARGE SCALE GENOMIC DNA]</scope>
    <source>
        <strain evidence="4">G4</strain>
        <tissue evidence="4">Muscle</tissue>
    </source>
</reference>
<evidence type="ECO:0000256" key="1">
    <source>
        <dbReference type="SAM" id="MobiDB-lite"/>
    </source>
</evidence>
<evidence type="ECO:0000313" key="5">
    <source>
        <dbReference type="Proteomes" id="UP001591681"/>
    </source>
</evidence>
<dbReference type="AlphaFoldDB" id="A0ABD1KKG4"/>
<keyword evidence="2" id="KW-0812">Transmembrane</keyword>
<dbReference type="PANTHER" id="PTHR23098:SF16">
    <property type="entry name" value="REGULATORY PROTEIN ZESTE"/>
    <property type="match status" value="1"/>
</dbReference>
<evidence type="ECO:0000256" key="2">
    <source>
        <dbReference type="SAM" id="Phobius"/>
    </source>
</evidence>
<feature type="transmembrane region" description="Helical" evidence="2">
    <location>
        <begin position="362"/>
        <end position="385"/>
    </location>
</feature>
<organism evidence="4 5">
    <name type="scientific">Coilia grayii</name>
    <name type="common">Gray's grenadier anchovy</name>
    <dbReference type="NCBI Taxonomy" id="363190"/>
    <lineage>
        <taxon>Eukaryota</taxon>
        <taxon>Metazoa</taxon>
        <taxon>Chordata</taxon>
        <taxon>Craniata</taxon>
        <taxon>Vertebrata</taxon>
        <taxon>Euteleostomi</taxon>
        <taxon>Actinopterygii</taxon>
        <taxon>Neopterygii</taxon>
        <taxon>Teleostei</taxon>
        <taxon>Clupei</taxon>
        <taxon>Clupeiformes</taxon>
        <taxon>Clupeoidei</taxon>
        <taxon>Engraulidae</taxon>
        <taxon>Coilinae</taxon>
        <taxon>Coilia</taxon>
    </lineage>
</organism>
<feature type="domain" description="Myb/SANT-like DNA-binding" evidence="3">
    <location>
        <begin position="8"/>
        <end position="85"/>
    </location>
</feature>
<evidence type="ECO:0000259" key="3">
    <source>
        <dbReference type="Pfam" id="PF13873"/>
    </source>
</evidence>
<evidence type="ECO:0000313" key="4">
    <source>
        <dbReference type="EMBL" id="KAL2099466.1"/>
    </source>
</evidence>
<feature type="compositionally biased region" description="Low complexity" evidence="1">
    <location>
        <begin position="193"/>
        <end position="211"/>
    </location>
</feature>
<comment type="caution">
    <text evidence="4">The sequence shown here is derived from an EMBL/GenBank/DDBJ whole genome shotgun (WGS) entry which is preliminary data.</text>
</comment>
<dbReference type="EMBL" id="JBHFQA010000005">
    <property type="protein sequence ID" value="KAL2099466.1"/>
    <property type="molecule type" value="Genomic_DNA"/>
</dbReference>
<dbReference type="PANTHER" id="PTHR23098">
    <property type="entry name" value="AGAP001331-PA-RELATED"/>
    <property type="match status" value="1"/>
</dbReference>
<feature type="region of interest" description="Disordered" evidence="1">
    <location>
        <begin position="78"/>
        <end position="105"/>
    </location>
</feature>
<feature type="compositionally biased region" description="Low complexity" evidence="1">
    <location>
        <begin position="232"/>
        <end position="258"/>
    </location>
</feature>
<keyword evidence="2" id="KW-1133">Transmembrane helix</keyword>
<accession>A0ABD1KKG4</accession>
<feature type="compositionally biased region" description="Basic residues" evidence="1">
    <location>
        <begin position="259"/>
        <end position="271"/>
    </location>
</feature>
<keyword evidence="2" id="KW-0472">Membrane</keyword>
<feature type="compositionally biased region" description="Pro residues" evidence="1">
    <location>
        <begin position="164"/>
        <end position="192"/>
    </location>
</feature>
<feature type="region of interest" description="Disordered" evidence="1">
    <location>
        <begin position="140"/>
        <end position="272"/>
    </location>
</feature>
<proteinExistence type="predicted"/>
<keyword evidence="5" id="KW-1185">Reference proteome</keyword>
<dbReference type="InterPro" id="IPR028002">
    <property type="entry name" value="Myb_DNA-bind_5"/>
</dbReference>
<gene>
    <name evidence="4" type="ORF">ACEWY4_005946</name>
</gene>
<name>A0ABD1KKG4_9TELE</name>
<protein>
    <recommendedName>
        <fullName evidence="3">Myb/SANT-like DNA-binding domain-containing protein</fullName>
    </recommendedName>
</protein>
<dbReference type="PRINTS" id="PR01217">
    <property type="entry name" value="PRICHEXTENSN"/>
</dbReference>
<dbReference type="Proteomes" id="UP001591681">
    <property type="component" value="Unassembled WGS sequence"/>
</dbReference>